<proteinExistence type="predicted"/>
<comment type="caution">
    <text evidence="2">The sequence shown here is derived from an EMBL/GenBank/DDBJ whole genome shotgun (WGS) entry which is preliminary data.</text>
</comment>
<accession>A0ABN2ZP05</accession>
<evidence type="ECO:0000259" key="1">
    <source>
        <dbReference type="Pfam" id="PF25077"/>
    </source>
</evidence>
<gene>
    <name evidence="2" type="ORF">GCM10009825_37680</name>
</gene>
<sequence length="61" mass="6521">MTTQGLVFPPGHGRTRAKTRTAARISLCAGGREWFAKTFAVHGHHYALAEVDGLEPGTVTS</sequence>
<organism evidence="2 3">
    <name type="scientific">Arthrobacter humicola</name>
    <dbReference type="NCBI Taxonomy" id="409291"/>
    <lineage>
        <taxon>Bacteria</taxon>
        <taxon>Bacillati</taxon>
        <taxon>Actinomycetota</taxon>
        <taxon>Actinomycetes</taxon>
        <taxon>Micrococcales</taxon>
        <taxon>Micrococcaceae</taxon>
        <taxon>Arthrobacter</taxon>
    </lineage>
</organism>
<feature type="domain" description="DUF7800" evidence="1">
    <location>
        <begin position="18"/>
        <end position="60"/>
    </location>
</feature>
<dbReference type="EMBL" id="BAAAQB010000041">
    <property type="protein sequence ID" value="GAA2145257.1"/>
    <property type="molecule type" value="Genomic_DNA"/>
</dbReference>
<reference evidence="2 3" key="1">
    <citation type="journal article" date="2019" name="Int. J. Syst. Evol. Microbiol.">
        <title>The Global Catalogue of Microorganisms (GCM) 10K type strain sequencing project: providing services to taxonomists for standard genome sequencing and annotation.</title>
        <authorList>
            <consortium name="The Broad Institute Genomics Platform"/>
            <consortium name="The Broad Institute Genome Sequencing Center for Infectious Disease"/>
            <person name="Wu L."/>
            <person name="Ma J."/>
        </authorList>
    </citation>
    <scope>NUCLEOTIDE SEQUENCE [LARGE SCALE GENOMIC DNA]</scope>
    <source>
        <strain evidence="2 3">JCM 15921</strain>
    </source>
</reference>
<name>A0ABN2ZP05_9MICC</name>
<dbReference type="InterPro" id="IPR056702">
    <property type="entry name" value="DUF7800"/>
</dbReference>
<evidence type="ECO:0000313" key="2">
    <source>
        <dbReference type="EMBL" id="GAA2145257.1"/>
    </source>
</evidence>
<dbReference type="Proteomes" id="UP001500102">
    <property type="component" value="Unassembled WGS sequence"/>
</dbReference>
<evidence type="ECO:0000313" key="3">
    <source>
        <dbReference type="Proteomes" id="UP001500102"/>
    </source>
</evidence>
<dbReference type="Pfam" id="PF25077">
    <property type="entry name" value="DUF7800"/>
    <property type="match status" value="1"/>
</dbReference>
<keyword evidence="3" id="KW-1185">Reference proteome</keyword>
<protein>
    <recommendedName>
        <fullName evidence="1">DUF7800 domain-containing protein</fullName>
    </recommendedName>
</protein>
<dbReference type="RefSeq" id="WP_344367904.1">
    <property type="nucleotide sequence ID" value="NZ_BAAAQB010000041.1"/>
</dbReference>